<feature type="region of interest" description="Disordered" evidence="2">
    <location>
        <begin position="26"/>
        <end position="50"/>
    </location>
</feature>
<name>A0A1I0V1A1_9CLOT</name>
<dbReference type="InterPro" id="IPR029050">
    <property type="entry name" value="Immunoprotect_excell_Ig-like"/>
</dbReference>
<evidence type="ECO:0000256" key="1">
    <source>
        <dbReference type="ARBA" id="ARBA00022729"/>
    </source>
</evidence>
<dbReference type="PROSITE" id="PS51257">
    <property type="entry name" value="PROKAR_LIPOPROTEIN"/>
    <property type="match status" value="1"/>
</dbReference>
<dbReference type="RefSeq" id="WP_090037556.1">
    <property type="nucleotide sequence ID" value="NZ_FOKI01000001.1"/>
</dbReference>
<accession>A0A1I0V1A1</accession>
<dbReference type="EMBL" id="FOKI01000001">
    <property type="protein sequence ID" value="SFA69913.1"/>
    <property type="molecule type" value="Genomic_DNA"/>
</dbReference>
<proteinExistence type="predicted"/>
<dbReference type="Proteomes" id="UP000198619">
    <property type="component" value="Unassembled WGS sequence"/>
</dbReference>
<reference evidence="3 4" key="1">
    <citation type="submission" date="2016-10" db="EMBL/GenBank/DDBJ databases">
        <authorList>
            <person name="de Groot N.N."/>
        </authorList>
    </citation>
    <scope>NUCLEOTIDE SEQUENCE [LARGE SCALE GENOMIC DNA]</scope>
    <source>
        <strain evidence="3 4">DSM 12271</strain>
    </source>
</reference>
<dbReference type="Gene3D" id="2.60.40.1240">
    <property type="match status" value="1"/>
</dbReference>
<evidence type="ECO:0000313" key="3">
    <source>
        <dbReference type="EMBL" id="SFA69913.1"/>
    </source>
</evidence>
<organism evidence="3 4">
    <name type="scientific">Clostridium frigidicarnis</name>
    <dbReference type="NCBI Taxonomy" id="84698"/>
    <lineage>
        <taxon>Bacteria</taxon>
        <taxon>Bacillati</taxon>
        <taxon>Bacillota</taxon>
        <taxon>Clostridia</taxon>
        <taxon>Eubacteriales</taxon>
        <taxon>Clostridiaceae</taxon>
        <taxon>Clostridium</taxon>
    </lineage>
</organism>
<dbReference type="OrthoDB" id="2112149at2"/>
<gene>
    <name evidence="3" type="ORF">SAMN04488528_100173</name>
</gene>
<sequence length="195" mass="22058">MIKRILSIFLVGILSIGLVACGGENKKEETKTENTKQETKQEEKQDEKKDDVWTYFENSKWEDDYEGLKTEIEKVVVTDKAIGSDGKGNTSSAVGIKMKVTNTTKEKFTTYPDQAVLVTSTGEQIQTPNLWASDHLGGEIDEGVTKEGDIIWYLKKDGTAKDIEWIKLSWRSHKGADDKFDSKAKEYEIKLQLEN</sequence>
<evidence type="ECO:0008006" key="5">
    <source>
        <dbReference type="Google" id="ProtNLM"/>
    </source>
</evidence>
<evidence type="ECO:0000256" key="2">
    <source>
        <dbReference type="SAM" id="MobiDB-lite"/>
    </source>
</evidence>
<dbReference type="AlphaFoldDB" id="A0A1I0V1A1"/>
<keyword evidence="4" id="KW-1185">Reference proteome</keyword>
<keyword evidence="1" id="KW-0732">Signal</keyword>
<protein>
    <recommendedName>
        <fullName evidence="5">DUF4352 domain-containing protein</fullName>
    </recommendedName>
</protein>
<evidence type="ECO:0000313" key="4">
    <source>
        <dbReference type="Proteomes" id="UP000198619"/>
    </source>
</evidence>